<evidence type="ECO:0000313" key="2">
    <source>
        <dbReference type="Proteomes" id="UP000003188"/>
    </source>
</evidence>
<gene>
    <name evidence="1" type="ORF">CJD_A0179</name>
</gene>
<comment type="caution">
    <text evidence="1">The sequence shown here is derived from an EMBL/GenBank/DDBJ whole genome shotgun (WGS) entry which is preliminary data.</text>
</comment>
<sequence>MNWEKFKEGLVKNYKENLSIDKRDLAIINIAKCYIKHEDKERALQEIHSLGIKFIDEEGNKIPLTTKDIDIVINEILNTDLADNYAQKTIKEFTKTLREIDMLEDWEIHRQRAFKDQIELKDIREVLKVIYK</sequence>
<accession>B1V874</accession>
<organism evidence="1 2">
    <name type="scientific">Clostridium perfringens D str. JGS1721</name>
    <dbReference type="NCBI Taxonomy" id="488537"/>
    <lineage>
        <taxon>Bacteria</taxon>
        <taxon>Bacillati</taxon>
        <taxon>Bacillota</taxon>
        <taxon>Clostridia</taxon>
        <taxon>Eubacteriales</taxon>
        <taxon>Clostridiaceae</taxon>
        <taxon>Clostridium</taxon>
    </lineage>
</organism>
<dbReference type="EMBL" id="ABOO01000126">
    <property type="protein sequence ID" value="EDT69986.1"/>
    <property type="molecule type" value="Genomic_DNA"/>
</dbReference>
<protein>
    <submittedName>
        <fullName evidence="1">Uncharacterized protein</fullName>
    </submittedName>
</protein>
<dbReference type="Proteomes" id="UP000003188">
    <property type="component" value="Unassembled WGS sequence"/>
</dbReference>
<reference evidence="1 2" key="1">
    <citation type="submission" date="2008-03" db="EMBL/GenBank/DDBJ databases">
        <authorList>
            <person name="Paulsen I."/>
            <person name="Sebastian Y."/>
        </authorList>
    </citation>
    <scope>NUCLEOTIDE SEQUENCE [LARGE SCALE GENOMIC DNA]</scope>
    <source>
        <strain evidence="2">D str. JGS1721</strain>
    </source>
</reference>
<dbReference type="RefSeq" id="WP_003476700.1">
    <property type="nucleotide sequence ID" value="NZ_ABOO01000126.1"/>
</dbReference>
<evidence type="ECO:0000313" key="1">
    <source>
        <dbReference type="EMBL" id="EDT69986.1"/>
    </source>
</evidence>
<dbReference type="AlphaFoldDB" id="B1V874"/>
<name>B1V874_CLOPF</name>
<proteinExistence type="predicted"/>